<name>A0A8S5UCU3_9CAUD</name>
<dbReference type="EMBL" id="BK016063">
    <property type="protein sequence ID" value="DAF92288.1"/>
    <property type="molecule type" value="Genomic_DNA"/>
</dbReference>
<organism evidence="1">
    <name type="scientific">Siphoviridae sp. ctgN495</name>
    <dbReference type="NCBI Taxonomy" id="2825608"/>
    <lineage>
        <taxon>Viruses</taxon>
        <taxon>Duplodnaviria</taxon>
        <taxon>Heunggongvirae</taxon>
        <taxon>Uroviricota</taxon>
        <taxon>Caudoviricetes</taxon>
    </lineage>
</organism>
<accession>A0A8S5UCU3</accession>
<reference evidence="1" key="1">
    <citation type="journal article" date="2021" name="Proc. Natl. Acad. Sci. U.S.A.">
        <title>A Catalog of Tens of Thousands of Viruses from Human Metagenomes Reveals Hidden Associations with Chronic Diseases.</title>
        <authorList>
            <person name="Tisza M.J."/>
            <person name="Buck C.B."/>
        </authorList>
    </citation>
    <scope>NUCLEOTIDE SEQUENCE</scope>
    <source>
        <strain evidence="1">CtgN495</strain>
    </source>
</reference>
<protein>
    <submittedName>
        <fullName evidence="1">Uncharacterized protein</fullName>
    </submittedName>
</protein>
<sequence length="109" mass="12202">MPQEKHSGTLLVESDTGNVFVDDSNEVRVQLTDTSKISRHGDKFDNDVELDFPSETAGKSSKLSSDNINFKNGENFVKFDSNGLDGSEQVIDNIRKKLDVPNHFVWESI</sequence>
<proteinExistence type="predicted"/>
<evidence type="ECO:0000313" key="1">
    <source>
        <dbReference type="EMBL" id="DAF92288.1"/>
    </source>
</evidence>